<sequence>MSVASAVRPARLAMPALLLALLGGMLGAAAEPAEPTSAADTELAAQSGPLAQSPPGVADQASMPESASAAAAAPETSVASAEVSAASAESVSAPLAAAAASASAASSQPPRSEVPREELEDRPAPIAGQAAVRKQLLALQSSASSSAAASAASSKAAVVPLDKRNASSSSLSLSVQAPPPPASPALPANAPAWLRGCKSVQMQGAAIMCDADGLLTLPSERVQVYTREEARILKGSNMQLRESLPMRYRFFLLP</sequence>
<keyword evidence="4" id="KW-1185">Reference proteome</keyword>
<dbReference type="Proteomes" id="UP001410394">
    <property type="component" value="Unassembled WGS sequence"/>
</dbReference>
<reference evidence="3 4" key="1">
    <citation type="journal article" date="2018" name="Int. J. Syst. Evol. Microbiol.">
        <title>Uliginosibacterium sediminicola sp. nov., isolated from freshwater sediment.</title>
        <authorList>
            <person name="Hwang W.M."/>
            <person name="Kim S.M."/>
            <person name="Kang K."/>
            <person name="Ahn T.Y."/>
        </authorList>
    </citation>
    <scope>NUCLEOTIDE SEQUENCE [LARGE SCALE GENOMIC DNA]</scope>
    <source>
        <strain evidence="3 4">M1-21</strain>
    </source>
</reference>
<dbReference type="EMBL" id="JBDIVE010000004">
    <property type="protein sequence ID" value="MEN3068825.1"/>
    <property type="molecule type" value="Genomic_DNA"/>
</dbReference>
<protein>
    <submittedName>
        <fullName evidence="3">Uncharacterized protein</fullName>
    </submittedName>
</protein>
<evidence type="ECO:0000313" key="4">
    <source>
        <dbReference type="Proteomes" id="UP001410394"/>
    </source>
</evidence>
<feature type="compositionally biased region" description="Low complexity" evidence="1">
    <location>
        <begin position="61"/>
        <end position="70"/>
    </location>
</feature>
<feature type="region of interest" description="Disordered" evidence="1">
    <location>
        <begin position="101"/>
        <end position="123"/>
    </location>
</feature>
<feature type="signal peptide" evidence="2">
    <location>
        <begin position="1"/>
        <end position="30"/>
    </location>
</feature>
<feature type="compositionally biased region" description="Low complexity" evidence="1">
    <location>
        <begin position="33"/>
        <end position="42"/>
    </location>
</feature>
<dbReference type="RefSeq" id="WP_345919594.1">
    <property type="nucleotide sequence ID" value="NZ_JBDIVE010000004.1"/>
</dbReference>
<gene>
    <name evidence="3" type="ORF">ABDB84_10065</name>
</gene>
<feature type="chain" id="PRO_5047417867" evidence="2">
    <location>
        <begin position="31"/>
        <end position="254"/>
    </location>
</feature>
<feature type="compositionally biased region" description="Basic and acidic residues" evidence="1">
    <location>
        <begin position="113"/>
        <end position="123"/>
    </location>
</feature>
<accession>A0ABU9YYJ2</accession>
<proteinExistence type="predicted"/>
<evidence type="ECO:0000256" key="2">
    <source>
        <dbReference type="SAM" id="SignalP"/>
    </source>
</evidence>
<comment type="caution">
    <text evidence="3">The sequence shown here is derived from an EMBL/GenBank/DDBJ whole genome shotgun (WGS) entry which is preliminary data.</text>
</comment>
<evidence type="ECO:0000313" key="3">
    <source>
        <dbReference type="EMBL" id="MEN3068825.1"/>
    </source>
</evidence>
<name>A0ABU9YYJ2_9RHOO</name>
<keyword evidence="2" id="KW-0732">Signal</keyword>
<evidence type="ECO:0000256" key="1">
    <source>
        <dbReference type="SAM" id="MobiDB-lite"/>
    </source>
</evidence>
<feature type="region of interest" description="Disordered" evidence="1">
    <location>
        <begin position="33"/>
        <end position="70"/>
    </location>
</feature>
<organism evidence="3 4">
    <name type="scientific">Uliginosibacterium sediminicola</name>
    <dbReference type="NCBI Taxonomy" id="2024550"/>
    <lineage>
        <taxon>Bacteria</taxon>
        <taxon>Pseudomonadati</taxon>
        <taxon>Pseudomonadota</taxon>
        <taxon>Betaproteobacteria</taxon>
        <taxon>Rhodocyclales</taxon>
        <taxon>Zoogloeaceae</taxon>
        <taxon>Uliginosibacterium</taxon>
    </lineage>
</organism>